<reference evidence="2" key="1">
    <citation type="journal article" date="2023" name="Mol. Phylogenet. Evol.">
        <title>Genome-scale phylogeny and comparative genomics of the fungal order Sordariales.</title>
        <authorList>
            <person name="Hensen N."/>
            <person name="Bonometti L."/>
            <person name="Westerberg I."/>
            <person name="Brannstrom I.O."/>
            <person name="Guillou S."/>
            <person name="Cros-Aarteil S."/>
            <person name="Calhoun S."/>
            <person name="Haridas S."/>
            <person name="Kuo A."/>
            <person name="Mondo S."/>
            <person name="Pangilinan J."/>
            <person name="Riley R."/>
            <person name="LaButti K."/>
            <person name="Andreopoulos B."/>
            <person name="Lipzen A."/>
            <person name="Chen C."/>
            <person name="Yan M."/>
            <person name="Daum C."/>
            <person name="Ng V."/>
            <person name="Clum A."/>
            <person name="Steindorff A."/>
            <person name="Ohm R.A."/>
            <person name="Martin F."/>
            <person name="Silar P."/>
            <person name="Natvig D.O."/>
            <person name="Lalanne C."/>
            <person name="Gautier V."/>
            <person name="Ament-Velasquez S.L."/>
            <person name="Kruys A."/>
            <person name="Hutchinson M.I."/>
            <person name="Powell A.J."/>
            <person name="Barry K."/>
            <person name="Miller A.N."/>
            <person name="Grigoriev I.V."/>
            <person name="Debuchy R."/>
            <person name="Gladieux P."/>
            <person name="Hiltunen Thoren M."/>
            <person name="Johannesson H."/>
        </authorList>
    </citation>
    <scope>NUCLEOTIDE SEQUENCE</scope>
    <source>
        <strain evidence="2">CBS 955.72</strain>
    </source>
</reference>
<reference evidence="2" key="2">
    <citation type="submission" date="2023-06" db="EMBL/GenBank/DDBJ databases">
        <authorList>
            <consortium name="Lawrence Berkeley National Laboratory"/>
            <person name="Haridas S."/>
            <person name="Hensen N."/>
            <person name="Bonometti L."/>
            <person name="Westerberg I."/>
            <person name="Brannstrom I.O."/>
            <person name="Guillou S."/>
            <person name="Cros-Aarteil S."/>
            <person name="Calhoun S."/>
            <person name="Kuo A."/>
            <person name="Mondo S."/>
            <person name="Pangilinan J."/>
            <person name="Riley R."/>
            <person name="Labutti K."/>
            <person name="Andreopoulos B."/>
            <person name="Lipzen A."/>
            <person name="Chen C."/>
            <person name="Yanf M."/>
            <person name="Daum C."/>
            <person name="Ng V."/>
            <person name="Clum A."/>
            <person name="Steindorff A."/>
            <person name="Ohm R."/>
            <person name="Martin F."/>
            <person name="Silar P."/>
            <person name="Natvig D."/>
            <person name="Lalanne C."/>
            <person name="Gautier V."/>
            <person name="Ament-Velasquez S.L."/>
            <person name="Kruys A."/>
            <person name="Hutchinson M.I."/>
            <person name="Powell A.J."/>
            <person name="Barry K."/>
            <person name="Miller A.N."/>
            <person name="Grigoriev I.V."/>
            <person name="Debuchy R."/>
            <person name="Gladieux P."/>
            <person name="Thoren M.H."/>
            <person name="Johannesson H."/>
        </authorList>
    </citation>
    <scope>NUCLEOTIDE SEQUENCE</scope>
    <source>
        <strain evidence="2">CBS 955.72</strain>
    </source>
</reference>
<proteinExistence type="predicted"/>
<evidence type="ECO:0000256" key="1">
    <source>
        <dbReference type="SAM" id="MobiDB-lite"/>
    </source>
</evidence>
<comment type="caution">
    <text evidence="2">The sequence shown here is derived from an EMBL/GenBank/DDBJ whole genome shotgun (WGS) entry which is preliminary data.</text>
</comment>
<evidence type="ECO:0000313" key="2">
    <source>
        <dbReference type="EMBL" id="KAK3348585.1"/>
    </source>
</evidence>
<dbReference type="Proteomes" id="UP001275084">
    <property type="component" value="Unassembled WGS sequence"/>
</dbReference>
<dbReference type="EMBL" id="JAUIQD010000005">
    <property type="protein sequence ID" value="KAK3348585.1"/>
    <property type="molecule type" value="Genomic_DNA"/>
</dbReference>
<feature type="region of interest" description="Disordered" evidence="1">
    <location>
        <begin position="136"/>
        <end position="156"/>
    </location>
</feature>
<evidence type="ECO:0000313" key="3">
    <source>
        <dbReference type="Proteomes" id="UP001275084"/>
    </source>
</evidence>
<gene>
    <name evidence="2" type="ORF">B0T25DRAFT_569275</name>
</gene>
<sequence>MSSTVLEAAAYLYDAAIVADPSLPAWEERRMYMDTYDEDSQFKRDLRQQSPSSVIDNFSKILDTGAGVRLASEHARNTESQLVPAITIPKTLYDRYAWEVLDNSQMPWYLGEIIKHQLQIDRANLAVGQSYCPTHSTKHAAGENNSPTPTKFNEEKEKELRRKATLSRLSPLEMLQVLDDTITSQLEGLLTLDYFKLFDDALAFLVALNDAYGPSMQARAGHKADDTTYPIGRLPVHLAELLAEDEGLLGRS</sequence>
<keyword evidence="3" id="KW-1185">Reference proteome</keyword>
<accession>A0AAJ0HCY6</accession>
<organism evidence="2 3">
    <name type="scientific">Lasiosphaeria hispida</name>
    <dbReference type="NCBI Taxonomy" id="260671"/>
    <lineage>
        <taxon>Eukaryota</taxon>
        <taxon>Fungi</taxon>
        <taxon>Dikarya</taxon>
        <taxon>Ascomycota</taxon>
        <taxon>Pezizomycotina</taxon>
        <taxon>Sordariomycetes</taxon>
        <taxon>Sordariomycetidae</taxon>
        <taxon>Sordariales</taxon>
        <taxon>Lasiosphaeriaceae</taxon>
        <taxon>Lasiosphaeria</taxon>
    </lineage>
</organism>
<dbReference type="AlphaFoldDB" id="A0AAJ0HCY6"/>
<protein>
    <submittedName>
        <fullName evidence="2">Uncharacterized protein</fullName>
    </submittedName>
</protein>
<name>A0AAJ0HCY6_9PEZI</name>